<sequence>MKIAVIGNGIVGATFVNEMLERHPNSDIVQFDGLKGTATIASAGIIAPWLSKRRNQKWYNLARQGAEFMQEMAQKYQMPKDVYLQSGVIYTRDSDDKLQSLLELAQQRIQNAPQMGDFSEVTSSQIKKLFPFIQSTSNGVFVRGGARIDGQRFIHFLNLRNQEKVQVVQAPAKITIEGQQAFVNGSNFDLVIVAAGAWLAQTLAPLGIQAQVRPQKGQLIEINLPDNQFIDHNAPVLMPEGERDFIPTNDGTLLIGATHENDQGFDLTVSAEIVKDLLASGQRIIPGLSEKAIKHVRVGTRAYTEDFAPFFGRLPQHSQILVASGLGSSGLTTGPIIGKLLVDLIDNPLLDVSHLTKPISTYVN</sequence>
<evidence type="ECO:0000256" key="2">
    <source>
        <dbReference type="ARBA" id="ARBA00009410"/>
    </source>
</evidence>
<dbReference type="Gene3D" id="3.30.9.10">
    <property type="entry name" value="D-Amino Acid Oxidase, subunit A, domain 2"/>
    <property type="match status" value="1"/>
</dbReference>
<keyword evidence="3" id="KW-0285">Flavoprotein</keyword>
<dbReference type="SUPFAM" id="SSF54373">
    <property type="entry name" value="FAD-linked reductases, C-terminal domain"/>
    <property type="match status" value="1"/>
</dbReference>
<dbReference type="Gene3D" id="3.50.50.60">
    <property type="entry name" value="FAD/NAD(P)-binding domain"/>
    <property type="match status" value="1"/>
</dbReference>
<dbReference type="STRING" id="331679.IV81_GL000029"/>
<gene>
    <name evidence="6" type="ORF">IV81_GL000029</name>
</gene>
<dbReference type="GO" id="GO:0005737">
    <property type="term" value="C:cytoplasm"/>
    <property type="evidence" value="ECO:0007669"/>
    <property type="project" value="TreeGrafter"/>
</dbReference>
<comment type="cofactor">
    <cofactor evidence="1">
        <name>FAD</name>
        <dbReference type="ChEBI" id="CHEBI:57692"/>
    </cofactor>
</comment>
<dbReference type="RefSeq" id="WP_057801104.1">
    <property type="nucleotide sequence ID" value="NZ_JQBX01000001.1"/>
</dbReference>
<dbReference type="InterPro" id="IPR006076">
    <property type="entry name" value="FAD-dep_OxRdtase"/>
</dbReference>
<dbReference type="SUPFAM" id="SSF51905">
    <property type="entry name" value="FAD/NAD(P)-binding domain"/>
    <property type="match status" value="1"/>
</dbReference>
<keyword evidence="7" id="KW-1185">Reference proteome</keyword>
<dbReference type="GO" id="GO:0016491">
    <property type="term" value="F:oxidoreductase activity"/>
    <property type="evidence" value="ECO:0007669"/>
    <property type="project" value="UniProtKB-KW"/>
</dbReference>
<evidence type="ECO:0000313" key="7">
    <source>
        <dbReference type="Proteomes" id="UP000051859"/>
    </source>
</evidence>
<dbReference type="Pfam" id="PF01266">
    <property type="entry name" value="DAO"/>
    <property type="match status" value="1"/>
</dbReference>
<dbReference type="PATRIC" id="fig|331679.3.peg.30"/>
<comment type="caution">
    <text evidence="6">The sequence shown here is derived from an EMBL/GenBank/DDBJ whole genome shotgun (WGS) entry which is preliminary data.</text>
</comment>
<proteinExistence type="inferred from homology"/>
<dbReference type="Proteomes" id="UP000051859">
    <property type="component" value="Unassembled WGS sequence"/>
</dbReference>
<reference evidence="6 7" key="1">
    <citation type="journal article" date="2015" name="Genome Announc.">
        <title>Expanding the biotechnology potential of lactobacilli through comparative genomics of 213 strains and associated genera.</title>
        <authorList>
            <person name="Sun Z."/>
            <person name="Harris H.M."/>
            <person name="McCann A."/>
            <person name="Guo C."/>
            <person name="Argimon S."/>
            <person name="Zhang W."/>
            <person name="Yang X."/>
            <person name="Jeffery I.B."/>
            <person name="Cooney J.C."/>
            <person name="Kagawa T.F."/>
            <person name="Liu W."/>
            <person name="Song Y."/>
            <person name="Salvetti E."/>
            <person name="Wrobel A."/>
            <person name="Rasinkangas P."/>
            <person name="Parkhill J."/>
            <person name="Rea M.C."/>
            <person name="O'Sullivan O."/>
            <person name="Ritari J."/>
            <person name="Douillard F.P."/>
            <person name="Paul Ross R."/>
            <person name="Yang R."/>
            <person name="Briner A.E."/>
            <person name="Felis G.E."/>
            <person name="de Vos W.M."/>
            <person name="Barrangou R."/>
            <person name="Klaenhammer T.R."/>
            <person name="Caufield P.W."/>
            <person name="Cui Y."/>
            <person name="Zhang H."/>
            <person name="O'Toole P.W."/>
        </authorList>
    </citation>
    <scope>NUCLEOTIDE SEQUENCE [LARGE SCALE GENOMIC DNA]</scope>
    <source>
        <strain evidence="6 7">DSM 18001</strain>
    </source>
</reference>
<dbReference type="PANTHER" id="PTHR13847">
    <property type="entry name" value="SARCOSINE DEHYDROGENASE-RELATED"/>
    <property type="match status" value="1"/>
</dbReference>
<name>A0A0R2L050_9LACO</name>
<evidence type="ECO:0000256" key="3">
    <source>
        <dbReference type="ARBA" id="ARBA00022630"/>
    </source>
</evidence>
<accession>A0A0R2L050</accession>
<comment type="similarity">
    <text evidence="2">Belongs to the DadA oxidoreductase family.</text>
</comment>
<protein>
    <submittedName>
        <fullName evidence="6">Oxidoreductase</fullName>
    </submittedName>
</protein>
<dbReference type="EMBL" id="JQBX01000001">
    <property type="protein sequence ID" value="KRN95147.1"/>
    <property type="molecule type" value="Genomic_DNA"/>
</dbReference>
<dbReference type="AlphaFoldDB" id="A0A0R2L050"/>
<evidence type="ECO:0000256" key="4">
    <source>
        <dbReference type="ARBA" id="ARBA00023002"/>
    </source>
</evidence>
<evidence type="ECO:0000259" key="5">
    <source>
        <dbReference type="Pfam" id="PF01266"/>
    </source>
</evidence>
<evidence type="ECO:0000313" key="6">
    <source>
        <dbReference type="EMBL" id="KRN95147.1"/>
    </source>
</evidence>
<dbReference type="InterPro" id="IPR036188">
    <property type="entry name" value="FAD/NAD-bd_sf"/>
</dbReference>
<organism evidence="6 7">
    <name type="scientific">Pediococcus stilesii</name>
    <dbReference type="NCBI Taxonomy" id="331679"/>
    <lineage>
        <taxon>Bacteria</taxon>
        <taxon>Bacillati</taxon>
        <taxon>Bacillota</taxon>
        <taxon>Bacilli</taxon>
        <taxon>Lactobacillales</taxon>
        <taxon>Lactobacillaceae</taxon>
        <taxon>Pediococcus</taxon>
    </lineage>
</organism>
<evidence type="ECO:0000256" key="1">
    <source>
        <dbReference type="ARBA" id="ARBA00001974"/>
    </source>
</evidence>
<feature type="domain" description="FAD dependent oxidoreductase" evidence="5">
    <location>
        <begin position="2"/>
        <end position="344"/>
    </location>
</feature>
<dbReference type="PANTHER" id="PTHR13847:SF286">
    <property type="entry name" value="D-AMINO ACID DEHYDROGENASE"/>
    <property type="match status" value="1"/>
</dbReference>
<keyword evidence="4" id="KW-0560">Oxidoreductase</keyword>